<keyword evidence="5 7" id="KW-0472">Membrane</keyword>
<keyword evidence="10" id="KW-1185">Reference proteome</keyword>
<feature type="domain" description="Polysaccharide chain length determinant N-terminal" evidence="8">
    <location>
        <begin position="11"/>
        <end position="105"/>
    </location>
</feature>
<keyword evidence="3 7" id="KW-0812">Transmembrane</keyword>
<evidence type="ECO:0000256" key="2">
    <source>
        <dbReference type="ARBA" id="ARBA00022475"/>
    </source>
</evidence>
<accession>A0ABT8SYS9</accession>
<evidence type="ECO:0000256" key="4">
    <source>
        <dbReference type="ARBA" id="ARBA00022989"/>
    </source>
</evidence>
<keyword evidence="2" id="KW-1003">Cell membrane</keyword>
<sequence length="464" mass="50782">MTIERVGDFLEVDLRRIFVWLKSGFKFTIVISLLCAFAAAAYGLLAPRYYSVSTDVMVGPVNMQVINNDLYAQPTQQGEGQRLAVSNRARLMTSGNVLMRVVQNLKLGEDPEFYKPASQGFISSLLGSSSPRTAPDVNLAALKVLQTKISLDLDDRSFIVRLSVTAQSVDKAIAIAKAIIEAFNAELANTESETASRAAKALDDRLTDLKKDALAAEEAVETYKRSHGLATGENGQLVSVQTMSQTNAQILAARNRVIEAQTNYNTLLHASDSAAATIPVTSDSLRELKLRAGALEQQLSSLQMVYGLRHPSIARTQSELNSVREQIKNELQRATNTARTELDRANQALKSLSSNMADLEKSTFNDAQSQVELRDLQRQAQARTEIYENFLVRVRQISEREMITTDTVKVVTAPLPPSGRSWPPGTPLLFVVGAVLGLIIGIGLSLIRGLYGDINSKSVTRVEE</sequence>
<evidence type="ECO:0000256" key="7">
    <source>
        <dbReference type="SAM" id="Phobius"/>
    </source>
</evidence>
<feature type="transmembrane region" description="Helical" evidence="7">
    <location>
        <begin position="24"/>
        <end position="45"/>
    </location>
</feature>
<proteinExistence type="predicted"/>
<comment type="caution">
    <text evidence="9">The sequence shown here is derived from an EMBL/GenBank/DDBJ whole genome shotgun (WGS) entry which is preliminary data.</text>
</comment>
<reference evidence="9" key="1">
    <citation type="journal article" date="2015" name="Int. J. Syst. Evol. Microbiol.">
        <title>Rhizobium oryzicola sp. nov., potential plant-growth-promoting endophytic bacteria isolated from rice roots.</title>
        <authorList>
            <person name="Zhang X.X."/>
            <person name="Gao J.S."/>
            <person name="Cao Y.H."/>
            <person name="Sheirdil R.A."/>
            <person name="Wang X.C."/>
            <person name="Zhang L."/>
        </authorList>
    </citation>
    <scope>NUCLEOTIDE SEQUENCE</scope>
    <source>
        <strain evidence="9">05753</strain>
    </source>
</reference>
<dbReference type="PANTHER" id="PTHR32309:SF13">
    <property type="entry name" value="FERRIC ENTEROBACTIN TRANSPORT PROTEIN FEPE"/>
    <property type="match status" value="1"/>
</dbReference>
<dbReference type="RefSeq" id="WP_302076957.1">
    <property type="nucleotide sequence ID" value="NZ_JAUKWQ010000003.1"/>
</dbReference>
<evidence type="ECO:0000259" key="8">
    <source>
        <dbReference type="Pfam" id="PF02706"/>
    </source>
</evidence>
<feature type="transmembrane region" description="Helical" evidence="7">
    <location>
        <begin position="428"/>
        <end position="451"/>
    </location>
</feature>
<evidence type="ECO:0000256" key="1">
    <source>
        <dbReference type="ARBA" id="ARBA00004651"/>
    </source>
</evidence>
<evidence type="ECO:0000256" key="3">
    <source>
        <dbReference type="ARBA" id="ARBA00022692"/>
    </source>
</evidence>
<evidence type="ECO:0000256" key="6">
    <source>
        <dbReference type="SAM" id="Coils"/>
    </source>
</evidence>
<protein>
    <submittedName>
        <fullName evidence="9">GumC family protein</fullName>
    </submittedName>
</protein>
<dbReference type="PANTHER" id="PTHR32309">
    <property type="entry name" value="TYROSINE-PROTEIN KINASE"/>
    <property type="match status" value="1"/>
</dbReference>
<keyword evidence="6" id="KW-0175">Coiled coil</keyword>
<keyword evidence="4 7" id="KW-1133">Transmembrane helix</keyword>
<evidence type="ECO:0000313" key="9">
    <source>
        <dbReference type="EMBL" id="MDO1582787.1"/>
    </source>
</evidence>
<organism evidence="9 10">
    <name type="scientific">Rhizobium oryzicola</name>
    <dbReference type="NCBI Taxonomy" id="1232668"/>
    <lineage>
        <taxon>Bacteria</taxon>
        <taxon>Pseudomonadati</taxon>
        <taxon>Pseudomonadota</taxon>
        <taxon>Alphaproteobacteria</taxon>
        <taxon>Hyphomicrobiales</taxon>
        <taxon>Rhizobiaceae</taxon>
        <taxon>Rhizobium/Agrobacterium group</taxon>
        <taxon>Rhizobium</taxon>
    </lineage>
</organism>
<dbReference type="Pfam" id="PF02706">
    <property type="entry name" value="Wzz"/>
    <property type="match status" value="1"/>
</dbReference>
<name>A0ABT8SYS9_9HYPH</name>
<dbReference type="EMBL" id="JAUKWQ010000003">
    <property type="protein sequence ID" value="MDO1582787.1"/>
    <property type="molecule type" value="Genomic_DNA"/>
</dbReference>
<dbReference type="InterPro" id="IPR003856">
    <property type="entry name" value="LPS_length_determ_N"/>
</dbReference>
<dbReference type="Proteomes" id="UP001169006">
    <property type="component" value="Unassembled WGS sequence"/>
</dbReference>
<feature type="coiled-coil region" evidence="6">
    <location>
        <begin position="173"/>
        <end position="226"/>
    </location>
</feature>
<comment type="subcellular location">
    <subcellularLocation>
        <location evidence="1">Cell membrane</location>
        <topology evidence="1">Multi-pass membrane protein</topology>
    </subcellularLocation>
</comment>
<feature type="coiled-coil region" evidence="6">
    <location>
        <begin position="285"/>
        <end position="362"/>
    </location>
</feature>
<reference evidence="9" key="2">
    <citation type="submission" date="2023-07" db="EMBL/GenBank/DDBJ databases">
        <authorList>
            <person name="Sun H."/>
        </authorList>
    </citation>
    <scope>NUCLEOTIDE SEQUENCE</scope>
    <source>
        <strain evidence="9">05753</strain>
    </source>
</reference>
<evidence type="ECO:0000256" key="5">
    <source>
        <dbReference type="ARBA" id="ARBA00023136"/>
    </source>
</evidence>
<gene>
    <name evidence="9" type="ORF">Q2T52_11910</name>
</gene>
<dbReference type="InterPro" id="IPR050445">
    <property type="entry name" value="Bact_polysacc_biosynth/exp"/>
</dbReference>
<evidence type="ECO:0000313" key="10">
    <source>
        <dbReference type="Proteomes" id="UP001169006"/>
    </source>
</evidence>